<reference evidence="2" key="2">
    <citation type="submission" date="2020-11" db="EMBL/GenBank/DDBJ databases">
        <authorList>
            <person name="McCartney M.A."/>
            <person name="Auch B."/>
            <person name="Kono T."/>
            <person name="Mallez S."/>
            <person name="Becker A."/>
            <person name="Gohl D.M."/>
            <person name="Silverstein K.A.T."/>
            <person name="Koren S."/>
            <person name="Bechman K.B."/>
            <person name="Herman A."/>
            <person name="Abrahante J.E."/>
            <person name="Garbe J."/>
        </authorList>
    </citation>
    <scope>NUCLEOTIDE SEQUENCE</scope>
    <source>
        <strain evidence="2">Duluth1</strain>
        <tissue evidence="2">Whole animal</tissue>
    </source>
</reference>
<protein>
    <submittedName>
        <fullName evidence="2">Uncharacterized protein</fullName>
    </submittedName>
</protein>
<dbReference type="AlphaFoldDB" id="A0A9D4HEL4"/>
<keyword evidence="3" id="KW-1185">Reference proteome</keyword>
<feature type="region of interest" description="Disordered" evidence="1">
    <location>
        <begin position="1"/>
        <end position="20"/>
    </location>
</feature>
<reference evidence="2" key="1">
    <citation type="journal article" date="2019" name="bioRxiv">
        <title>The Genome of the Zebra Mussel, Dreissena polymorpha: A Resource for Invasive Species Research.</title>
        <authorList>
            <person name="McCartney M.A."/>
            <person name="Auch B."/>
            <person name="Kono T."/>
            <person name="Mallez S."/>
            <person name="Zhang Y."/>
            <person name="Obille A."/>
            <person name="Becker A."/>
            <person name="Abrahante J.E."/>
            <person name="Garbe J."/>
            <person name="Badalamenti J.P."/>
            <person name="Herman A."/>
            <person name="Mangelson H."/>
            <person name="Liachko I."/>
            <person name="Sullivan S."/>
            <person name="Sone E.D."/>
            <person name="Koren S."/>
            <person name="Silverstein K.A.T."/>
            <person name="Beckman K.B."/>
            <person name="Gohl D.M."/>
        </authorList>
    </citation>
    <scope>NUCLEOTIDE SEQUENCE</scope>
    <source>
        <strain evidence="2">Duluth1</strain>
        <tissue evidence="2">Whole animal</tissue>
    </source>
</reference>
<gene>
    <name evidence="2" type="ORF">DPMN_105325</name>
</gene>
<proteinExistence type="predicted"/>
<organism evidence="2 3">
    <name type="scientific">Dreissena polymorpha</name>
    <name type="common">Zebra mussel</name>
    <name type="synonym">Mytilus polymorpha</name>
    <dbReference type="NCBI Taxonomy" id="45954"/>
    <lineage>
        <taxon>Eukaryota</taxon>
        <taxon>Metazoa</taxon>
        <taxon>Spiralia</taxon>
        <taxon>Lophotrochozoa</taxon>
        <taxon>Mollusca</taxon>
        <taxon>Bivalvia</taxon>
        <taxon>Autobranchia</taxon>
        <taxon>Heteroconchia</taxon>
        <taxon>Euheterodonta</taxon>
        <taxon>Imparidentia</taxon>
        <taxon>Neoheterodontei</taxon>
        <taxon>Myida</taxon>
        <taxon>Dreissenoidea</taxon>
        <taxon>Dreissenidae</taxon>
        <taxon>Dreissena</taxon>
    </lineage>
</organism>
<evidence type="ECO:0000256" key="1">
    <source>
        <dbReference type="SAM" id="MobiDB-lite"/>
    </source>
</evidence>
<accession>A0A9D4HEL4</accession>
<comment type="caution">
    <text evidence="2">The sequence shown here is derived from an EMBL/GenBank/DDBJ whole genome shotgun (WGS) entry which is preliminary data.</text>
</comment>
<evidence type="ECO:0000313" key="2">
    <source>
        <dbReference type="EMBL" id="KAH3832049.1"/>
    </source>
</evidence>
<dbReference type="EMBL" id="JAIWYP010000004">
    <property type="protein sequence ID" value="KAH3832049.1"/>
    <property type="molecule type" value="Genomic_DNA"/>
</dbReference>
<dbReference type="Proteomes" id="UP000828390">
    <property type="component" value="Unassembled WGS sequence"/>
</dbReference>
<name>A0A9D4HEL4_DREPO</name>
<sequence length="70" mass="8149">MGGAKVPIPGGLRDRRRLSEPGPVYERRVHTISSQQLLLQPRILRNEMRKTFDCYNTRWIGSYQTCQDVC</sequence>
<evidence type="ECO:0000313" key="3">
    <source>
        <dbReference type="Proteomes" id="UP000828390"/>
    </source>
</evidence>